<evidence type="ECO:0000256" key="2">
    <source>
        <dbReference type="SAM" id="MobiDB-lite"/>
    </source>
</evidence>
<reference evidence="4" key="1">
    <citation type="submission" date="2019-08" db="EMBL/GenBank/DDBJ databases">
        <title>The improved chromosome-level genome for the pearl oyster Pinctada fucata martensii using PacBio sequencing and Hi-C.</title>
        <authorList>
            <person name="Zheng Z."/>
        </authorList>
    </citation>
    <scope>NUCLEOTIDE SEQUENCE</scope>
    <source>
        <strain evidence="4">ZZ-2019</strain>
        <tissue evidence="4">Adductor muscle</tissue>
    </source>
</reference>
<evidence type="ECO:0000256" key="1">
    <source>
        <dbReference type="PROSITE-ProRule" id="PRU00325"/>
    </source>
</evidence>
<organism evidence="4 5">
    <name type="scientific">Pinctada imbricata</name>
    <name type="common">Atlantic pearl-oyster</name>
    <name type="synonym">Pinctada martensii</name>
    <dbReference type="NCBI Taxonomy" id="66713"/>
    <lineage>
        <taxon>Eukaryota</taxon>
        <taxon>Metazoa</taxon>
        <taxon>Spiralia</taxon>
        <taxon>Lophotrochozoa</taxon>
        <taxon>Mollusca</taxon>
        <taxon>Bivalvia</taxon>
        <taxon>Autobranchia</taxon>
        <taxon>Pteriomorphia</taxon>
        <taxon>Pterioida</taxon>
        <taxon>Pterioidea</taxon>
        <taxon>Pteriidae</taxon>
        <taxon>Pinctada</taxon>
    </lineage>
</organism>
<feature type="domain" description="SWIM-type" evidence="3">
    <location>
        <begin position="57"/>
        <end position="91"/>
    </location>
</feature>
<accession>A0AA88YHC3</accession>
<dbReference type="Proteomes" id="UP001186944">
    <property type="component" value="Unassembled WGS sequence"/>
</dbReference>
<gene>
    <name evidence="4" type="ORF">FSP39_012893</name>
</gene>
<dbReference type="InterPro" id="IPR007527">
    <property type="entry name" value="Znf_SWIM"/>
</dbReference>
<evidence type="ECO:0000313" key="5">
    <source>
        <dbReference type="Proteomes" id="UP001186944"/>
    </source>
</evidence>
<keyword evidence="1" id="KW-0479">Metal-binding</keyword>
<evidence type="ECO:0000259" key="3">
    <source>
        <dbReference type="PROSITE" id="PS50966"/>
    </source>
</evidence>
<proteinExistence type="predicted"/>
<evidence type="ECO:0000313" key="4">
    <source>
        <dbReference type="EMBL" id="KAK3104900.1"/>
    </source>
</evidence>
<dbReference type="PANTHER" id="PTHR47456:SF1">
    <property type="entry name" value="PHD-TYPE DOMAIN-CONTAINING PROTEIN"/>
    <property type="match status" value="1"/>
</dbReference>
<keyword evidence="5" id="KW-1185">Reference proteome</keyword>
<keyword evidence="1" id="KW-0863">Zinc-finger</keyword>
<comment type="caution">
    <text evidence="4">The sequence shown here is derived from an EMBL/GenBank/DDBJ whole genome shotgun (WGS) entry which is preliminary data.</text>
</comment>
<feature type="compositionally biased region" description="Low complexity" evidence="2">
    <location>
        <begin position="118"/>
        <end position="129"/>
    </location>
</feature>
<dbReference type="AlphaFoldDB" id="A0AA88YHC3"/>
<sequence>MGQLKTTSSFVPAVLHNTPKPFLNHCLSRLNNTDDLIIHEVDEQKFEVHNKDSGGTCTVNLGNRALHCTCPDWKRHCMPCKHFLKVVIQKRLQWNDLPSDIKCNPLFNIDKAVTSLSNQTTQSTQSSEHQSQEDGTQNNEQESDIDHKVLSPVSIRVRKMELKIMSRKVILILQLLQGKCQQGCNLPFLIRATAIFKA</sequence>
<keyword evidence="1" id="KW-0862">Zinc</keyword>
<feature type="region of interest" description="Disordered" evidence="2">
    <location>
        <begin position="118"/>
        <end position="145"/>
    </location>
</feature>
<name>A0AA88YHC3_PINIB</name>
<dbReference type="EMBL" id="VSWD01000004">
    <property type="protein sequence ID" value="KAK3104900.1"/>
    <property type="molecule type" value="Genomic_DNA"/>
</dbReference>
<dbReference type="PROSITE" id="PS50966">
    <property type="entry name" value="ZF_SWIM"/>
    <property type="match status" value="1"/>
</dbReference>
<dbReference type="GO" id="GO:0008270">
    <property type="term" value="F:zinc ion binding"/>
    <property type="evidence" value="ECO:0007669"/>
    <property type="project" value="UniProtKB-KW"/>
</dbReference>
<dbReference type="PANTHER" id="PTHR47456">
    <property type="entry name" value="PHD-TYPE DOMAIN-CONTAINING PROTEIN"/>
    <property type="match status" value="1"/>
</dbReference>
<protein>
    <recommendedName>
        <fullName evidence="3">SWIM-type domain-containing protein</fullName>
    </recommendedName>
</protein>